<sequence>MTTDPRSRTGATLLWFRGHQDAVADWLSGGVVSADHARGDGWTVVRPASVPAGLGPYGDALGLTLSRPVPDRVLPVVGMTVRGGLLVVAAADGGDAELHWVVAQPGVGPHPLGDLPVCGPRHLARVAGVPDQGDAVTGLVSRGRATGADPVALGVRLAGLLGLPGAAEFRRPDPLPGSRRVEPDPREVQRFVGVLSDRLAERAEEEER</sequence>
<dbReference type="AlphaFoldDB" id="A0A2I1PB49"/>
<protein>
    <submittedName>
        <fullName evidence="1">Uncharacterized protein</fullName>
    </submittedName>
</protein>
<accession>A0A2I1PB49</accession>
<organism evidence="1 2">
    <name type="scientific">Kytococcus schroeteri</name>
    <dbReference type="NCBI Taxonomy" id="138300"/>
    <lineage>
        <taxon>Bacteria</taxon>
        <taxon>Bacillati</taxon>
        <taxon>Actinomycetota</taxon>
        <taxon>Actinomycetes</taxon>
        <taxon>Micrococcales</taxon>
        <taxon>Kytococcaceae</taxon>
        <taxon>Kytococcus</taxon>
    </lineage>
</organism>
<name>A0A2I1PB49_9MICO</name>
<gene>
    <name evidence="1" type="ORF">CYJ76_05200</name>
</gene>
<reference evidence="1 2" key="1">
    <citation type="submission" date="2017-12" db="EMBL/GenBank/DDBJ databases">
        <title>Phylogenetic diversity of female urinary microbiome.</title>
        <authorList>
            <person name="Thomas-White K."/>
            <person name="Wolfe A.J."/>
        </authorList>
    </citation>
    <scope>NUCLEOTIDE SEQUENCE [LARGE SCALE GENOMIC DNA]</scope>
    <source>
        <strain evidence="1 2">UMB1298</strain>
    </source>
</reference>
<dbReference type="EMBL" id="PKIZ01000008">
    <property type="protein sequence ID" value="PKZ41854.1"/>
    <property type="molecule type" value="Genomic_DNA"/>
</dbReference>
<keyword evidence="2" id="KW-1185">Reference proteome</keyword>
<proteinExistence type="predicted"/>
<comment type="caution">
    <text evidence="1">The sequence shown here is derived from an EMBL/GenBank/DDBJ whole genome shotgun (WGS) entry which is preliminary data.</text>
</comment>
<dbReference type="Proteomes" id="UP000234206">
    <property type="component" value="Unassembled WGS sequence"/>
</dbReference>
<evidence type="ECO:0000313" key="1">
    <source>
        <dbReference type="EMBL" id="PKZ41854.1"/>
    </source>
</evidence>
<dbReference type="RefSeq" id="WP_070703841.1">
    <property type="nucleotide sequence ID" value="NZ_JBHLVH010000015.1"/>
</dbReference>
<evidence type="ECO:0000313" key="2">
    <source>
        <dbReference type="Proteomes" id="UP000234206"/>
    </source>
</evidence>
<dbReference type="OrthoDB" id="5150001at2"/>